<keyword evidence="12" id="KW-1185">Reference proteome</keyword>
<feature type="domain" description="Serine aminopeptidase S33" evidence="10">
    <location>
        <begin position="99"/>
        <end position="308"/>
    </location>
</feature>
<name>A0AA35SL27_GEOBA</name>
<evidence type="ECO:0000256" key="2">
    <source>
        <dbReference type="ARBA" id="ARBA00022729"/>
    </source>
</evidence>
<feature type="domain" description="Partial AB-hydrolase lipase" evidence="9">
    <location>
        <begin position="34"/>
        <end position="95"/>
    </location>
</feature>
<dbReference type="SUPFAM" id="SSF53474">
    <property type="entry name" value="alpha/beta-Hydrolases"/>
    <property type="match status" value="1"/>
</dbReference>
<evidence type="ECO:0000256" key="7">
    <source>
        <dbReference type="PIRSR" id="PIRSR000862-1"/>
    </source>
</evidence>
<keyword evidence="6" id="KW-0325">Glycoprotein</keyword>
<proteinExistence type="inferred from homology"/>
<dbReference type="InterPro" id="IPR022742">
    <property type="entry name" value="Hydrolase_4"/>
</dbReference>
<keyword evidence="3 11" id="KW-0378">Hydrolase</keyword>
<organism evidence="11 12">
    <name type="scientific">Geodia barretti</name>
    <name type="common">Barrett's horny sponge</name>
    <dbReference type="NCBI Taxonomy" id="519541"/>
    <lineage>
        <taxon>Eukaryota</taxon>
        <taxon>Metazoa</taxon>
        <taxon>Porifera</taxon>
        <taxon>Demospongiae</taxon>
        <taxon>Heteroscleromorpha</taxon>
        <taxon>Tetractinellida</taxon>
        <taxon>Astrophorina</taxon>
        <taxon>Geodiidae</taxon>
        <taxon>Geodia</taxon>
    </lineage>
</organism>
<dbReference type="GO" id="GO:0016042">
    <property type="term" value="P:lipid catabolic process"/>
    <property type="evidence" value="ECO:0007669"/>
    <property type="project" value="UniProtKB-KW"/>
</dbReference>
<feature type="active site" description="Charge relay system" evidence="7">
    <location>
        <position position="320"/>
    </location>
</feature>
<keyword evidence="2 8" id="KW-0732">Signal</keyword>
<keyword evidence="4" id="KW-0442">Lipid degradation</keyword>
<dbReference type="InterPro" id="IPR006693">
    <property type="entry name" value="AB_hydrolase_lipase"/>
</dbReference>
<dbReference type="Gene3D" id="3.40.50.1820">
    <property type="entry name" value="alpha/beta hydrolase"/>
    <property type="match status" value="2"/>
</dbReference>
<evidence type="ECO:0000256" key="3">
    <source>
        <dbReference type="ARBA" id="ARBA00022801"/>
    </source>
</evidence>
<evidence type="ECO:0000256" key="5">
    <source>
        <dbReference type="ARBA" id="ARBA00023098"/>
    </source>
</evidence>
<feature type="chain" id="PRO_5041443882" evidence="8">
    <location>
        <begin position="24"/>
        <end position="345"/>
    </location>
</feature>
<feature type="signal peptide" evidence="8">
    <location>
        <begin position="1"/>
        <end position="23"/>
    </location>
</feature>
<reference evidence="11" key="1">
    <citation type="submission" date="2023-03" db="EMBL/GenBank/DDBJ databases">
        <authorList>
            <person name="Steffen K."/>
            <person name="Cardenas P."/>
        </authorList>
    </citation>
    <scope>NUCLEOTIDE SEQUENCE</scope>
</reference>
<evidence type="ECO:0000313" key="12">
    <source>
        <dbReference type="Proteomes" id="UP001174909"/>
    </source>
</evidence>
<dbReference type="InterPro" id="IPR025483">
    <property type="entry name" value="Lipase_euk"/>
</dbReference>
<dbReference type="Pfam" id="PF12146">
    <property type="entry name" value="Hydrolase_4"/>
    <property type="match status" value="1"/>
</dbReference>
<dbReference type="AlphaFoldDB" id="A0AA35SL27"/>
<dbReference type="InterPro" id="IPR029058">
    <property type="entry name" value="AB_hydrolase_fold"/>
</dbReference>
<evidence type="ECO:0000259" key="10">
    <source>
        <dbReference type="Pfam" id="PF12146"/>
    </source>
</evidence>
<dbReference type="Proteomes" id="UP001174909">
    <property type="component" value="Unassembled WGS sequence"/>
</dbReference>
<evidence type="ECO:0000259" key="9">
    <source>
        <dbReference type="Pfam" id="PF04083"/>
    </source>
</evidence>
<sequence>MMAGSRAVLEVVLVTSILAVVGSVDPEVHMDAIELIKSKGYPAERHYVTTPDGYILQMHRIPYSKNANGSSNITRPVFFLQHGLLCSSTNWLTNLANESFAFILSDAGFDVWMGNVRGNTYSRNHTHLTVHDKAFWNFSFDQHSLIDLPAMLTKTMEISTQNKLFYAGHSQGTIMGFAGFTANKTLADHITAFFALAPVTTVKDVKGLFAAVEYVYKPLETRIPVYYSHTPAGTSVKNIVHYAKEMKSGKFRKYDYGTEGNLKAYGTREPPNYNTSELSVPTALFSGGHDWLADPDDVARLVPQIKDTVFNHTNISYYEHLDFIWGLDARYKVYDPIIEMTKKFL</sequence>
<feature type="active site" description="Charge relay system" evidence="7">
    <location>
        <position position="290"/>
    </location>
</feature>
<evidence type="ECO:0000256" key="4">
    <source>
        <dbReference type="ARBA" id="ARBA00022963"/>
    </source>
</evidence>
<dbReference type="Pfam" id="PF04083">
    <property type="entry name" value="Abhydro_lipase"/>
    <property type="match status" value="1"/>
</dbReference>
<dbReference type="PANTHER" id="PTHR11005">
    <property type="entry name" value="LYSOSOMAL ACID LIPASE-RELATED"/>
    <property type="match status" value="1"/>
</dbReference>
<comment type="similarity">
    <text evidence="1">Belongs to the AB hydrolase superfamily. Lipase family.</text>
</comment>
<dbReference type="GO" id="GO:0016788">
    <property type="term" value="F:hydrolase activity, acting on ester bonds"/>
    <property type="evidence" value="ECO:0007669"/>
    <property type="project" value="InterPro"/>
</dbReference>
<dbReference type="PIRSF" id="PIRSF000862">
    <property type="entry name" value="Steryl_ester_lip"/>
    <property type="match status" value="1"/>
</dbReference>
<protein>
    <submittedName>
        <fullName evidence="11">Lysosomal acid lipase/cholesteryl ester hydrolase</fullName>
    </submittedName>
</protein>
<dbReference type="EMBL" id="CASHTH010002584">
    <property type="protein sequence ID" value="CAI8032085.1"/>
    <property type="molecule type" value="Genomic_DNA"/>
</dbReference>
<evidence type="ECO:0000313" key="11">
    <source>
        <dbReference type="EMBL" id="CAI8032085.1"/>
    </source>
</evidence>
<evidence type="ECO:0000256" key="6">
    <source>
        <dbReference type="ARBA" id="ARBA00023180"/>
    </source>
</evidence>
<accession>A0AA35SL27</accession>
<evidence type="ECO:0000256" key="1">
    <source>
        <dbReference type="ARBA" id="ARBA00010701"/>
    </source>
</evidence>
<dbReference type="FunFam" id="3.40.50.1820:FF:000057">
    <property type="entry name" value="Lipase"/>
    <property type="match status" value="1"/>
</dbReference>
<evidence type="ECO:0000256" key="8">
    <source>
        <dbReference type="SAM" id="SignalP"/>
    </source>
</evidence>
<feature type="active site" description="Nucleophile" evidence="7">
    <location>
        <position position="170"/>
    </location>
</feature>
<gene>
    <name evidence="11" type="ORF">GBAR_LOCUS18169</name>
</gene>
<comment type="caution">
    <text evidence="11">The sequence shown here is derived from an EMBL/GenBank/DDBJ whole genome shotgun (WGS) entry which is preliminary data.</text>
</comment>
<keyword evidence="5" id="KW-0443">Lipid metabolism</keyword>